<evidence type="ECO:0000313" key="1">
    <source>
        <dbReference type="EMBL" id="XBV87248.1"/>
    </source>
</evidence>
<sequence length="64" mass="7626">MHQNSSNDHPVTQLRIYILRVWTEEGRDGPVWRASARKGPQGERRYFTSADDLLEFMYVECWKP</sequence>
<reference evidence="1" key="1">
    <citation type="submission" date="2024-06" db="EMBL/GenBank/DDBJ databases">
        <title>Draft Genome Sequence of Deinococcus sonorensis Type Strain KR-87, a Biofilm Producing Representative of the Genus Deinococcus.</title>
        <authorList>
            <person name="Boren L.S."/>
            <person name="Grosso R.A."/>
            <person name="Hugenberg-Cox A.N."/>
            <person name="Hill J.T.E."/>
            <person name="Albert C.M."/>
            <person name="Tuohy J.M."/>
        </authorList>
    </citation>
    <scope>NUCLEOTIDE SEQUENCE</scope>
    <source>
        <strain evidence="1">KR-87</strain>
        <plasmid evidence="1">pDson02</plasmid>
    </source>
</reference>
<dbReference type="AlphaFoldDB" id="A0AAU7UF78"/>
<dbReference type="KEGG" id="dsc:ABOD76_21370"/>
<accession>A0AAU7UF78</accession>
<gene>
    <name evidence="1" type="ORF">ABOD76_21370</name>
</gene>
<organism evidence="1">
    <name type="scientific">Deinococcus sonorensis KR-87</name>
    <dbReference type="NCBI Taxonomy" id="694439"/>
    <lineage>
        <taxon>Bacteria</taxon>
        <taxon>Thermotogati</taxon>
        <taxon>Deinococcota</taxon>
        <taxon>Deinococci</taxon>
        <taxon>Deinococcales</taxon>
        <taxon>Deinococcaceae</taxon>
        <taxon>Deinococcus</taxon>
    </lineage>
</organism>
<dbReference type="RefSeq" id="WP_350245398.1">
    <property type="nucleotide sequence ID" value="NZ_CP158300.1"/>
</dbReference>
<dbReference type="EMBL" id="CP158300">
    <property type="protein sequence ID" value="XBV87248.1"/>
    <property type="molecule type" value="Genomic_DNA"/>
</dbReference>
<keyword evidence="1" id="KW-0614">Plasmid</keyword>
<geneLocation type="plasmid" evidence="1">
    <name>pDson02</name>
</geneLocation>
<proteinExistence type="predicted"/>
<protein>
    <submittedName>
        <fullName evidence="1">Uncharacterized protein</fullName>
    </submittedName>
</protein>
<name>A0AAU7UF78_9DEIO</name>